<dbReference type="OrthoDB" id="505641at2"/>
<gene>
    <name evidence="2" type="ordered locus">Veis_4130</name>
</gene>
<evidence type="ECO:0000259" key="1">
    <source>
        <dbReference type="Pfam" id="PF20254"/>
    </source>
</evidence>
<reference evidence="3" key="1">
    <citation type="submission" date="2006-12" db="EMBL/GenBank/DDBJ databases">
        <title>Complete sequence of chromosome 1 of Verminephrobacter eiseniae EF01-2.</title>
        <authorList>
            <person name="Copeland A."/>
            <person name="Lucas S."/>
            <person name="Lapidus A."/>
            <person name="Barry K."/>
            <person name="Detter J.C."/>
            <person name="Glavina del Rio T."/>
            <person name="Dalin E."/>
            <person name="Tice H."/>
            <person name="Pitluck S."/>
            <person name="Chertkov O."/>
            <person name="Brettin T."/>
            <person name="Bruce D."/>
            <person name="Han C."/>
            <person name="Tapia R."/>
            <person name="Gilna P."/>
            <person name="Schmutz J."/>
            <person name="Larimer F."/>
            <person name="Land M."/>
            <person name="Hauser L."/>
            <person name="Kyrpides N."/>
            <person name="Kim E."/>
            <person name="Stahl D."/>
            <person name="Richardson P."/>
        </authorList>
    </citation>
    <scope>NUCLEOTIDE SEQUENCE [LARGE SCALE GENOMIC DNA]</scope>
    <source>
        <strain evidence="3">EF01-2</strain>
    </source>
</reference>
<dbReference type="eggNOG" id="ENOG502Z8NX">
    <property type="taxonomic scope" value="Bacteria"/>
</dbReference>
<dbReference type="HOGENOM" id="CLU_013754_0_0_4"/>
<dbReference type="InterPro" id="IPR013320">
    <property type="entry name" value="ConA-like_dom_sf"/>
</dbReference>
<accession>A1WQC8</accession>
<name>A1WQC8_VEREI</name>
<dbReference type="KEGG" id="vei:Veis_4130"/>
<dbReference type="Pfam" id="PF20254">
    <property type="entry name" value="DMFA2_C"/>
    <property type="match status" value="1"/>
</dbReference>
<dbReference type="Proteomes" id="UP000000374">
    <property type="component" value="Chromosome"/>
</dbReference>
<evidence type="ECO:0000313" key="2">
    <source>
        <dbReference type="EMBL" id="ABM59835.1"/>
    </source>
</evidence>
<dbReference type="AlphaFoldDB" id="A1WQC8"/>
<dbReference type="EMBL" id="CP000542">
    <property type="protein sequence ID" value="ABM59835.1"/>
    <property type="molecule type" value="Genomic_DNA"/>
</dbReference>
<dbReference type="STRING" id="391735.Veis_4130"/>
<sequence length="765" mass="83109">MNDTGIETNAFLGYPDTLSVRAGERIRFHLSSHLPEADASFVRLRCADADATGPGLKYQELVSPLDGVHACQWHEVPCGSSMSVPADSRLAPAGAFSFGCHIWPTRLGAAPQTVLARWNAETGCGYALQVSRHGVTLRVGGAAAPVEVSTGAALDERRWYWIQGGIDPASGELFVHQSRLADAVLPEKRSEMRATHPAADWRLDSQGPFTVAAHHASLAPLRTAAHFDGKIEAPRIAAGLPAPDALRQIDAPARAGQADAQLIACWDFSVGIDTLVVTDRSPHRMHGLLHQLPCRGMTGVHWSGAVHDWRLAPREYGAIHFHSDDIYDCGWPATLVLDVPLDWRSGVHALRLRPAATHRPVDAPARHAETFITFFVTPAAGAHNLRTARPRAPLVLLAPSMTYMAYANSALRLHAVHFEVLTERLLMLTGDDVYLQEHPEIGQSTYDHHIDGSGRAYSSWLRPVLNMRPRATPGNLAIDTHFIDWLEEKGIDYELITDAELDRQGLGAIAGYRVLATLSHPEYYSQAMMNAIMAYQNGGGRHLALGANGFYWRCAWHPQAPAAVEVRRGISGTRTWESRPGEVHLAGTGEPGALWRHSGFAPQKLIGVGFAAMVYDHAGYYLLTPEAANPRVAFALQGIAQGERIGDYGVRAGGAVGIEIDRFDADLGSPPHAVILARSHGLGPGALPTPEEYRTTVHGLDAEQNALVRADMVFFETARGGAVFATGSIAYMLSLSHNGYDNDISRITTNVLRRFLDPRPFEAPA</sequence>
<organism evidence="2 3">
    <name type="scientific">Verminephrobacter eiseniae (strain EF01-2)</name>
    <dbReference type="NCBI Taxonomy" id="391735"/>
    <lineage>
        <taxon>Bacteria</taxon>
        <taxon>Pseudomonadati</taxon>
        <taxon>Pseudomonadota</taxon>
        <taxon>Betaproteobacteria</taxon>
        <taxon>Burkholderiales</taxon>
        <taxon>Comamonadaceae</taxon>
        <taxon>Verminephrobacter</taxon>
    </lineage>
</organism>
<dbReference type="GeneID" id="76462469"/>
<dbReference type="RefSeq" id="WP_011811822.1">
    <property type="nucleotide sequence ID" value="NC_008786.1"/>
</dbReference>
<dbReference type="InterPro" id="IPR046540">
    <property type="entry name" value="DMFA2_C"/>
</dbReference>
<dbReference type="SUPFAM" id="SSF49899">
    <property type="entry name" value="Concanavalin A-like lectins/glucanases"/>
    <property type="match status" value="1"/>
</dbReference>
<evidence type="ECO:0000313" key="3">
    <source>
        <dbReference type="Proteomes" id="UP000000374"/>
    </source>
</evidence>
<feature type="domain" description="N,N-dimethylformamidase beta subunit-like C-terminal" evidence="1">
    <location>
        <begin position="297"/>
        <end position="742"/>
    </location>
</feature>
<protein>
    <submittedName>
        <fullName evidence="2">Putative N,N-dimethylformamidase</fullName>
    </submittedName>
</protein>
<keyword evidence="3" id="KW-1185">Reference proteome</keyword>
<proteinExistence type="predicted"/>